<dbReference type="RefSeq" id="WP_211298616.1">
    <property type="nucleotide sequence ID" value="NZ_PVZF01000006.1"/>
</dbReference>
<feature type="region of interest" description="Disordered" evidence="1">
    <location>
        <begin position="1"/>
        <end position="26"/>
    </location>
</feature>
<evidence type="ECO:0000313" key="2">
    <source>
        <dbReference type="EMBL" id="PRY14569.1"/>
    </source>
</evidence>
<accession>A0A2T0R3D4</accession>
<organism evidence="2 3">
    <name type="scientific">Kineococcus rhizosphaerae</name>
    <dbReference type="NCBI Taxonomy" id="559628"/>
    <lineage>
        <taxon>Bacteria</taxon>
        <taxon>Bacillati</taxon>
        <taxon>Actinomycetota</taxon>
        <taxon>Actinomycetes</taxon>
        <taxon>Kineosporiales</taxon>
        <taxon>Kineosporiaceae</taxon>
        <taxon>Kineococcus</taxon>
    </lineage>
</organism>
<dbReference type="AlphaFoldDB" id="A0A2T0R3D4"/>
<feature type="compositionally biased region" description="Low complexity" evidence="1">
    <location>
        <begin position="8"/>
        <end position="26"/>
    </location>
</feature>
<dbReference type="EMBL" id="PVZF01000006">
    <property type="protein sequence ID" value="PRY14569.1"/>
    <property type="molecule type" value="Genomic_DNA"/>
</dbReference>
<name>A0A2T0R3D4_9ACTN</name>
<proteinExistence type="predicted"/>
<comment type="caution">
    <text evidence="2">The sequence shown here is derived from an EMBL/GenBank/DDBJ whole genome shotgun (WGS) entry which is preliminary data.</text>
</comment>
<protein>
    <submittedName>
        <fullName evidence="2">Uncharacterized protein</fullName>
    </submittedName>
</protein>
<gene>
    <name evidence="2" type="ORF">CLV37_106127</name>
</gene>
<dbReference type="Proteomes" id="UP000238083">
    <property type="component" value="Unassembled WGS sequence"/>
</dbReference>
<reference evidence="2 3" key="1">
    <citation type="submission" date="2018-03" db="EMBL/GenBank/DDBJ databases">
        <title>Genomic Encyclopedia of Archaeal and Bacterial Type Strains, Phase II (KMG-II): from individual species to whole genera.</title>
        <authorList>
            <person name="Goeker M."/>
        </authorList>
    </citation>
    <scope>NUCLEOTIDE SEQUENCE [LARGE SCALE GENOMIC DNA]</scope>
    <source>
        <strain evidence="2 3">DSM 19711</strain>
    </source>
</reference>
<sequence length="138" mass="13857">MTTPGSPGTPVRTVHPGTPGTPGTPAEPVLLERLADELAEVVRAVPGVSALHPGVLGEVGTYLPGRRVPGVRVREEVLTGPAGGAGVTPVEVHVVVTAAAPVRETAAAVHAAVSATFTARGVRAPVLVHVADVVDPRT</sequence>
<evidence type="ECO:0000313" key="3">
    <source>
        <dbReference type="Proteomes" id="UP000238083"/>
    </source>
</evidence>
<evidence type="ECO:0000256" key="1">
    <source>
        <dbReference type="SAM" id="MobiDB-lite"/>
    </source>
</evidence>
<keyword evidence="3" id="KW-1185">Reference proteome</keyword>